<keyword evidence="5" id="KW-1185">Reference proteome</keyword>
<feature type="signal peptide" evidence="3">
    <location>
        <begin position="1"/>
        <end position="21"/>
    </location>
</feature>
<sequence>MQFLFSRHIALIAALPSMIAADSMANTLIYEGRNCSGTPLVVSVVGSSDCEALDCVFFITNSVVYSSATTCGDVDPETFVADAFAGSSYVLIETFTTNCNLFLGAKAYLASAECLLYDDSSDYGVVAALHDDGTASLAIYNDSSCTGTPFMGFAPNSSVLSTHSRFKNYSVFYSSTNPGLDASSSTSTSTRVSIATDSSVSSDGSDTGNDMVGSPNCDHDEGSEAGRNATVSITPSESKGGINTGAIVGILVAYVLLCMAACILCMERMERLGRRLRLIR</sequence>
<keyword evidence="2" id="KW-1133">Transmembrane helix</keyword>
<dbReference type="KEGG" id="psoj:PHYSODRAFT_304519"/>
<feature type="chain" id="PRO_5003472852" description="TKL protein kinase" evidence="3">
    <location>
        <begin position="22"/>
        <end position="280"/>
    </location>
</feature>
<dbReference type="GeneID" id="20642431"/>
<organism evidence="4 5">
    <name type="scientific">Phytophthora sojae (strain P6497)</name>
    <name type="common">Soybean stem and root rot agent</name>
    <name type="synonym">Phytophthora megasperma f. sp. glycines</name>
    <dbReference type="NCBI Taxonomy" id="1094619"/>
    <lineage>
        <taxon>Eukaryota</taxon>
        <taxon>Sar</taxon>
        <taxon>Stramenopiles</taxon>
        <taxon>Oomycota</taxon>
        <taxon>Peronosporomycetes</taxon>
        <taxon>Peronosporales</taxon>
        <taxon>Peronosporaceae</taxon>
        <taxon>Phytophthora</taxon>
    </lineage>
</organism>
<evidence type="ECO:0000256" key="3">
    <source>
        <dbReference type="SAM" id="SignalP"/>
    </source>
</evidence>
<reference evidence="4 5" key="1">
    <citation type="journal article" date="2006" name="Science">
        <title>Phytophthora genome sequences uncover evolutionary origins and mechanisms of pathogenesis.</title>
        <authorList>
            <person name="Tyler B.M."/>
            <person name="Tripathy S."/>
            <person name="Zhang X."/>
            <person name="Dehal P."/>
            <person name="Jiang R.H."/>
            <person name="Aerts A."/>
            <person name="Arredondo F.D."/>
            <person name="Baxter L."/>
            <person name="Bensasson D."/>
            <person name="Beynon J.L."/>
            <person name="Chapman J."/>
            <person name="Damasceno C.M."/>
            <person name="Dorrance A.E."/>
            <person name="Dou D."/>
            <person name="Dickerman A.W."/>
            <person name="Dubchak I.L."/>
            <person name="Garbelotto M."/>
            <person name="Gijzen M."/>
            <person name="Gordon S.G."/>
            <person name="Govers F."/>
            <person name="Grunwald N.J."/>
            <person name="Huang W."/>
            <person name="Ivors K.L."/>
            <person name="Jones R.W."/>
            <person name="Kamoun S."/>
            <person name="Krampis K."/>
            <person name="Lamour K.H."/>
            <person name="Lee M.K."/>
            <person name="McDonald W.H."/>
            <person name="Medina M."/>
            <person name="Meijer H.J."/>
            <person name="Nordberg E.K."/>
            <person name="Maclean D.J."/>
            <person name="Ospina-Giraldo M.D."/>
            <person name="Morris P.F."/>
            <person name="Phuntumart V."/>
            <person name="Putnam N.H."/>
            <person name="Rash S."/>
            <person name="Rose J.K."/>
            <person name="Sakihama Y."/>
            <person name="Salamov A.A."/>
            <person name="Savidor A."/>
            <person name="Scheuring C.F."/>
            <person name="Smith B.M."/>
            <person name="Sobral B.W."/>
            <person name="Terry A."/>
            <person name="Torto-Alalibo T.A."/>
            <person name="Win J."/>
            <person name="Xu Z."/>
            <person name="Zhang H."/>
            <person name="Grigoriev I.V."/>
            <person name="Rokhsar D.S."/>
            <person name="Boore J.L."/>
        </authorList>
    </citation>
    <scope>NUCLEOTIDE SEQUENCE [LARGE SCALE GENOMIC DNA]</scope>
    <source>
        <strain evidence="4 5">P6497</strain>
    </source>
</reference>
<dbReference type="RefSeq" id="XP_009533490.1">
    <property type="nucleotide sequence ID" value="XM_009535195.1"/>
</dbReference>
<dbReference type="OMA" id="VDCEAVE"/>
<dbReference type="InParanoid" id="G5A1E6"/>
<dbReference type="AlphaFoldDB" id="G5A1E6"/>
<dbReference type="PANTHER" id="PTHR33714">
    <property type="entry name" value="COUNTING FACTOR-ASSOCIATED PROTEIN A-RELATED"/>
    <property type="match status" value="1"/>
</dbReference>
<name>G5A1E6_PHYSP</name>
<evidence type="ECO:0000313" key="5">
    <source>
        <dbReference type="Proteomes" id="UP000002640"/>
    </source>
</evidence>
<gene>
    <name evidence="4" type="ORF">PHYSODRAFT_304519</name>
</gene>
<keyword evidence="2" id="KW-0812">Transmembrane</keyword>
<keyword evidence="2" id="KW-0472">Membrane</keyword>
<feature type="compositionally biased region" description="Low complexity" evidence="1">
    <location>
        <begin position="193"/>
        <end position="210"/>
    </location>
</feature>
<keyword evidence="3" id="KW-0732">Signal</keyword>
<evidence type="ECO:0008006" key="6">
    <source>
        <dbReference type="Google" id="ProtNLM"/>
    </source>
</evidence>
<dbReference type="Proteomes" id="UP000002640">
    <property type="component" value="Unassembled WGS sequence"/>
</dbReference>
<feature type="transmembrane region" description="Helical" evidence="2">
    <location>
        <begin position="245"/>
        <end position="266"/>
    </location>
</feature>
<dbReference type="PANTHER" id="PTHR33714:SF3">
    <property type="entry name" value="COUNTING FACTOR-ASSOCIATED PROTEIN A-RELATED"/>
    <property type="match status" value="1"/>
</dbReference>
<evidence type="ECO:0000256" key="1">
    <source>
        <dbReference type="SAM" id="MobiDB-lite"/>
    </source>
</evidence>
<evidence type="ECO:0000256" key="2">
    <source>
        <dbReference type="SAM" id="Phobius"/>
    </source>
</evidence>
<feature type="region of interest" description="Disordered" evidence="1">
    <location>
        <begin position="193"/>
        <end position="236"/>
    </location>
</feature>
<accession>G5A1E6</accession>
<proteinExistence type="predicted"/>
<protein>
    <recommendedName>
        <fullName evidence="6">TKL protein kinase</fullName>
    </recommendedName>
</protein>
<dbReference type="EMBL" id="JH159158">
    <property type="protein sequence ID" value="EGZ10745.1"/>
    <property type="molecule type" value="Genomic_DNA"/>
</dbReference>
<evidence type="ECO:0000313" key="4">
    <source>
        <dbReference type="EMBL" id="EGZ10745.1"/>
    </source>
</evidence>